<evidence type="ECO:0000256" key="2">
    <source>
        <dbReference type="ARBA" id="ARBA00022475"/>
    </source>
</evidence>
<evidence type="ECO:0000256" key="5">
    <source>
        <dbReference type="ARBA" id="ARBA00023136"/>
    </source>
</evidence>
<keyword evidence="4 6" id="KW-1133">Transmembrane helix</keyword>
<dbReference type="Pfam" id="PF12704">
    <property type="entry name" value="MacB_PCD"/>
    <property type="match status" value="1"/>
</dbReference>
<feature type="domain" description="ABC3 transporter permease C-terminal" evidence="7">
    <location>
        <begin position="271"/>
        <end position="387"/>
    </location>
</feature>
<sequence>MASRALSWSRAATIALRDLRSAPGKFFFVVLSVAVGVAALVGVRGFSESFRATLSREARSLMAGDLVARANQQPSAAELEKVNLLHRQSIQTTWVTEMVSMASVPPDPVPLLVSLKAVDPNEYPYYGEALLAPAQPLRAALTSNSVVVAEEFLIRLHAHVGDELRLGGRSFRIAAVLMQEPDRISAGAGLGPRVMISREALRTTGLLAQGSRATERLLVQLPAAMQSAQQLALVRKQLEAILPEAQVMDYREGNPALTEGLDRSTAILSLICLVAMVLGAIGVAMSMHAHLEQRMDILAIFKTLGAGTADLLRIFLLQTMGLGLAGASLGVAAGLLVMAALPAVFGSLLPVHTLIAFPWRSALAGLATGLLTTLLFCLPPLLDVRKVRPILVLRRLVEQSEESGPGGWWRALRARKLQLAAGLLILAALAIIAALLTDSAEVGRDFSVALLAVLLVLLAVSAGFLRLLRWMLTKVRLRLPQAIRMGLSNLYRPGNQSAAVLAALGTGVMLILSVYLMQTDVLREIQQTASPTLPNLFLVDMTADELPGITRFFEQRGIEQKLELLPVVSGHFLSLNGTPLDQQKMEHFPRRMLESAQLSWADSIPAGDKLMQGRWWTDANARQIALSKGIADRIHVGVGSAVELEVAGQNMQLTVAALFRADEQHIAGRSSFLLPSGLLKNAPAVWYGATRIDTQRIPRIERALFEAYPTVTVINLAEVLDRIESVVRQITFVIRFLAGFSIFAGLMILASSIASTRFRRTRETVVLKTFGATRRRVIAIFSVEFFVLGTLAALVGVLFANLLTRLLLHRLEIHWRMEWKATAVTIVATAVLATATGWIASYRILGLRPLEILREE</sequence>
<evidence type="ECO:0000256" key="1">
    <source>
        <dbReference type="ARBA" id="ARBA00004651"/>
    </source>
</evidence>
<feature type="transmembrane region" description="Helical" evidence="6">
    <location>
        <begin position="732"/>
        <end position="756"/>
    </location>
</feature>
<keyword evidence="5 6" id="KW-0472">Membrane</keyword>
<dbReference type="EMBL" id="CABQ01000310">
    <property type="protein sequence ID" value="CBI09027.1"/>
    <property type="molecule type" value="Genomic_DNA"/>
</dbReference>
<evidence type="ECO:0000256" key="6">
    <source>
        <dbReference type="SAM" id="Phobius"/>
    </source>
</evidence>
<reference evidence="9" key="1">
    <citation type="submission" date="2009-10" db="EMBL/GenBank/DDBJ databases">
        <title>Diversity of trophic interactions inside an arsenic-rich microbial ecosystem.</title>
        <authorList>
            <person name="Bertin P.N."/>
            <person name="Heinrich-Salmeron A."/>
            <person name="Pelletier E."/>
            <person name="Goulhen-Chollet F."/>
            <person name="Arsene-Ploetze F."/>
            <person name="Gallien S."/>
            <person name="Calteau A."/>
            <person name="Vallenet D."/>
            <person name="Casiot C."/>
            <person name="Chane-Woon-Ming B."/>
            <person name="Giloteaux L."/>
            <person name="Barakat M."/>
            <person name="Bonnefoy V."/>
            <person name="Bruneel O."/>
            <person name="Chandler M."/>
            <person name="Cleiss J."/>
            <person name="Duran R."/>
            <person name="Elbaz-Poulichet F."/>
            <person name="Fonknechten N."/>
            <person name="Lauga B."/>
            <person name="Mornico D."/>
            <person name="Ortet P."/>
            <person name="Schaeffer C."/>
            <person name="Siguier P."/>
            <person name="Alexander Thil Smith A."/>
            <person name="Van Dorsselaer A."/>
            <person name="Weissenbach J."/>
            <person name="Medigue C."/>
            <person name="Le Paslier D."/>
        </authorList>
    </citation>
    <scope>NUCLEOTIDE SEQUENCE</scope>
</reference>
<feature type="transmembrane region" description="Helical" evidence="6">
    <location>
        <begin position="297"/>
        <end position="316"/>
    </location>
</feature>
<dbReference type="PANTHER" id="PTHR30287:SF1">
    <property type="entry name" value="INNER MEMBRANE PROTEIN"/>
    <property type="match status" value="1"/>
</dbReference>
<feature type="transmembrane region" description="Helical" evidence="6">
    <location>
        <begin position="417"/>
        <end position="436"/>
    </location>
</feature>
<dbReference type="InterPro" id="IPR025857">
    <property type="entry name" value="MacB_PCD"/>
</dbReference>
<evidence type="ECO:0000313" key="9">
    <source>
        <dbReference type="EMBL" id="CBI09027.1"/>
    </source>
</evidence>
<feature type="transmembrane region" description="Helical" evidence="6">
    <location>
        <begin position="266"/>
        <end position="285"/>
    </location>
</feature>
<protein>
    <recommendedName>
        <fullName evidence="10">FtsX-like permease family protein</fullName>
    </recommendedName>
</protein>
<dbReference type="AlphaFoldDB" id="E6QP56"/>
<name>E6QP56_9ZZZZ</name>
<feature type="transmembrane region" description="Helical" evidence="6">
    <location>
        <begin position="26"/>
        <end position="46"/>
    </location>
</feature>
<evidence type="ECO:0008006" key="10">
    <source>
        <dbReference type="Google" id="ProtNLM"/>
    </source>
</evidence>
<keyword evidence="2" id="KW-1003">Cell membrane</keyword>
<accession>E6QP56</accession>
<feature type="transmembrane region" description="Helical" evidence="6">
    <location>
        <begin position="777"/>
        <end position="803"/>
    </location>
</feature>
<evidence type="ECO:0000256" key="3">
    <source>
        <dbReference type="ARBA" id="ARBA00022692"/>
    </source>
</evidence>
<evidence type="ECO:0000256" key="4">
    <source>
        <dbReference type="ARBA" id="ARBA00022989"/>
    </source>
</evidence>
<organism evidence="9">
    <name type="scientific">mine drainage metagenome</name>
    <dbReference type="NCBI Taxonomy" id="410659"/>
    <lineage>
        <taxon>unclassified sequences</taxon>
        <taxon>metagenomes</taxon>
        <taxon>ecological metagenomes</taxon>
    </lineage>
</organism>
<evidence type="ECO:0000259" key="8">
    <source>
        <dbReference type="Pfam" id="PF12704"/>
    </source>
</evidence>
<dbReference type="PANTHER" id="PTHR30287">
    <property type="entry name" value="MEMBRANE COMPONENT OF PREDICTED ABC SUPERFAMILY METABOLITE UPTAKE TRANSPORTER"/>
    <property type="match status" value="1"/>
</dbReference>
<keyword evidence="3 6" id="KW-0812">Transmembrane</keyword>
<feature type="transmembrane region" description="Helical" evidence="6">
    <location>
        <begin position="498"/>
        <end position="517"/>
    </location>
</feature>
<dbReference type="InterPro" id="IPR003838">
    <property type="entry name" value="ABC3_permease_C"/>
</dbReference>
<dbReference type="Pfam" id="PF02687">
    <property type="entry name" value="FtsX"/>
    <property type="match status" value="2"/>
</dbReference>
<feature type="domain" description="ABC3 transporter permease C-terminal" evidence="7">
    <location>
        <begin position="736"/>
        <end position="847"/>
    </location>
</feature>
<evidence type="ECO:0000259" key="7">
    <source>
        <dbReference type="Pfam" id="PF02687"/>
    </source>
</evidence>
<dbReference type="InterPro" id="IPR038766">
    <property type="entry name" value="Membrane_comp_ABC_pdt"/>
</dbReference>
<dbReference type="GO" id="GO:0005886">
    <property type="term" value="C:plasma membrane"/>
    <property type="evidence" value="ECO:0007669"/>
    <property type="project" value="UniProtKB-SubCell"/>
</dbReference>
<feature type="transmembrane region" description="Helical" evidence="6">
    <location>
        <begin position="448"/>
        <end position="468"/>
    </location>
</feature>
<feature type="transmembrane region" description="Helical" evidence="6">
    <location>
        <begin position="357"/>
        <end position="378"/>
    </location>
</feature>
<proteinExistence type="predicted"/>
<feature type="transmembrane region" description="Helical" evidence="6">
    <location>
        <begin position="323"/>
        <end position="345"/>
    </location>
</feature>
<comment type="caution">
    <text evidence="9">The sequence shown here is derived from an EMBL/GenBank/DDBJ whole genome shotgun (WGS) entry which is preliminary data.</text>
</comment>
<feature type="transmembrane region" description="Helical" evidence="6">
    <location>
        <begin position="823"/>
        <end position="845"/>
    </location>
</feature>
<comment type="subcellular location">
    <subcellularLocation>
        <location evidence="1">Cell membrane</location>
        <topology evidence="1">Multi-pass membrane protein</topology>
    </subcellularLocation>
</comment>
<gene>
    <name evidence="9" type="ORF">CARN6_2569</name>
</gene>
<feature type="domain" description="MacB-like periplasmic core" evidence="8">
    <location>
        <begin position="27"/>
        <end position="231"/>
    </location>
</feature>